<comment type="caution">
    <text evidence="4">The sequence shown here is derived from an EMBL/GenBank/DDBJ whole genome shotgun (WGS) entry which is preliminary data.</text>
</comment>
<gene>
    <name evidence="4" type="ORF">OZSIB_1502</name>
</gene>
<evidence type="ECO:0000259" key="3">
    <source>
        <dbReference type="Pfam" id="PF12969"/>
    </source>
</evidence>
<dbReference type="EMBL" id="QOQW01000023">
    <property type="protein sequence ID" value="RCK78400.1"/>
    <property type="molecule type" value="Genomic_DNA"/>
</dbReference>
<organism evidence="4 5">
    <name type="scientific">Candidatus Ozemobacter sibiricus</name>
    <dbReference type="NCBI Taxonomy" id="2268124"/>
    <lineage>
        <taxon>Bacteria</taxon>
        <taxon>Candidatus Ozemobacteria</taxon>
        <taxon>Candidatus Ozemobacterales</taxon>
        <taxon>Candidatus Ozemobacteraceae</taxon>
        <taxon>Candidatus Ozemobacter</taxon>
    </lineage>
</organism>
<accession>A0A367ZK35</accession>
<reference evidence="4 5" key="1">
    <citation type="submission" date="2018-05" db="EMBL/GenBank/DDBJ databases">
        <title>A metagenomic window into the 2 km-deep terrestrial subsurface aquifer revealed taxonomically and functionally diverse microbial community comprising novel uncultured bacterial lineages.</title>
        <authorList>
            <person name="Kadnikov V.V."/>
            <person name="Mardanov A.V."/>
            <person name="Beletsky A.V."/>
            <person name="Banks D."/>
            <person name="Pimenov N.V."/>
            <person name="Frank Y.A."/>
            <person name="Karnachuk O.V."/>
            <person name="Ravin N.V."/>
        </authorList>
    </citation>
    <scope>NUCLEOTIDE SEQUENCE [LARGE SCALE GENOMIC DNA]</scope>
    <source>
        <strain evidence="4">BY5</strain>
    </source>
</reference>
<feature type="chain" id="PRO_5016753111" evidence="1">
    <location>
        <begin position="20"/>
        <end position="697"/>
    </location>
</feature>
<protein>
    <submittedName>
        <fullName evidence="4">Putative cysteine protease</fullName>
    </submittedName>
</protein>
<dbReference type="SUPFAM" id="SSF54001">
    <property type="entry name" value="Cysteine proteinases"/>
    <property type="match status" value="1"/>
</dbReference>
<proteinExistence type="predicted"/>
<keyword evidence="4" id="KW-0645">Protease</keyword>
<dbReference type="Proteomes" id="UP000252355">
    <property type="component" value="Unassembled WGS sequence"/>
</dbReference>
<dbReference type="Gene3D" id="3.10.620.30">
    <property type="match status" value="1"/>
</dbReference>
<evidence type="ECO:0000256" key="1">
    <source>
        <dbReference type="SAM" id="SignalP"/>
    </source>
</evidence>
<dbReference type="InterPro" id="IPR038765">
    <property type="entry name" value="Papain-like_cys_pep_sf"/>
</dbReference>
<dbReference type="InterPro" id="IPR002931">
    <property type="entry name" value="Transglutaminase-like"/>
</dbReference>
<dbReference type="GO" id="GO:0008233">
    <property type="term" value="F:peptidase activity"/>
    <property type="evidence" value="ECO:0007669"/>
    <property type="project" value="UniProtKB-KW"/>
</dbReference>
<dbReference type="Gene3D" id="2.60.120.1130">
    <property type="match status" value="1"/>
</dbReference>
<name>A0A367ZK35_9BACT</name>
<evidence type="ECO:0000313" key="5">
    <source>
        <dbReference type="Proteomes" id="UP000252355"/>
    </source>
</evidence>
<feature type="signal peptide" evidence="1">
    <location>
        <begin position="1"/>
        <end position="19"/>
    </location>
</feature>
<dbReference type="AlphaFoldDB" id="A0A367ZK35"/>
<dbReference type="GO" id="GO:0006508">
    <property type="term" value="P:proteolysis"/>
    <property type="evidence" value="ECO:0007669"/>
    <property type="project" value="UniProtKB-KW"/>
</dbReference>
<dbReference type="Pfam" id="PF12969">
    <property type="entry name" value="DUF3857"/>
    <property type="match status" value="1"/>
</dbReference>
<dbReference type="InterPro" id="IPR024618">
    <property type="entry name" value="DUF3857"/>
</dbReference>
<feature type="domain" description="DUF3857" evidence="3">
    <location>
        <begin position="113"/>
        <end position="280"/>
    </location>
</feature>
<sequence>MFLVAVVGILLLPLAPASAGTLVELKNGERWASAAFELASGEIRLEDGKIFPVAQVRKIRYGVTAGGTGGAASAAADLQEILRLASEAAAFEAKHPDAGGLVILDDMNYRYRPDGTWILRSRGVYKVKKEDHKAWADVTVAFTEGRERVWVLTARAISPSGEVTSANLDEVKITKPQMSPGMFLKYLYASTRIPGVEVGSLVEVVVEHETYNPYHREFFFPISYFQTGDPVFRSRLTITTPRDKPLFWEARNFPPGRDEPRQTEVEGGRQYVWELTEVPPLVEEPLMPKGADAMPYVQASLFEGWDKIYDWINTYWQANTTPTPELASQARQIVAGAATDDEKVARLYHWIQKNIRYIIIKGDAATVYGSYPAHETVAKQFGCCVDKAMVFSAMLNAVGIRNGPLLINAGSHALSPRIPNLNITHSISRITRADGSKYYLDATGYDYRYPTFSSFNQGRPVIDPFDRSFDVIPLPPPDHHQRHIISTMTLALDGTLAVQTERFYSGDFEAGTRGFLKSMKPAERRTFFELRVNSFGQGAALDGLEIRNLEEIEQPLTIGLTYRLPAYARFIADLAIFAVPGFLESLEFPELGVASRSYPIEYESTASHFDEGSIAIPAGWRVRSLPPPLEISTPFFTFSGSFTETADRRIVYKGRFDRLAKVVPLAALAEFRAQVRRVEKFKKDRIFLVREEGGTKE</sequence>
<evidence type="ECO:0000259" key="2">
    <source>
        <dbReference type="Pfam" id="PF01841"/>
    </source>
</evidence>
<keyword evidence="1" id="KW-0732">Signal</keyword>
<dbReference type="Pfam" id="PF01841">
    <property type="entry name" value="Transglut_core"/>
    <property type="match status" value="1"/>
</dbReference>
<dbReference type="Gene3D" id="2.60.40.3140">
    <property type="match status" value="1"/>
</dbReference>
<feature type="domain" description="Transglutaminase-like" evidence="2">
    <location>
        <begin position="329"/>
        <end position="400"/>
    </location>
</feature>
<evidence type="ECO:0000313" key="4">
    <source>
        <dbReference type="EMBL" id="RCK78400.1"/>
    </source>
</evidence>
<keyword evidence="4" id="KW-0378">Hydrolase</keyword>